<dbReference type="InParanoid" id="A0A5J5FBM8"/>
<protein>
    <submittedName>
        <fullName evidence="2">Uncharacterized protein</fullName>
    </submittedName>
</protein>
<feature type="compositionally biased region" description="Low complexity" evidence="1">
    <location>
        <begin position="146"/>
        <end position="156"/>
    </location>
</feature>
<gene>
    <name evidence="2" type="ORF">FN846DRAFT_901943</name>
</gene>
<dbReference type="AlphaFoldDB" id="A0A5J5FBM8"/>
<evidence type="ECO:0000256" key="1">
    <source>
        <dbReference type="SAM" id="MobiDB-lite"/>
    </source>
</evidence>
<comment type="caution">
    <text evidence="2">The sequence shown here is derived from an EMBL/GenBank/DDBJ whole genome shotgun (WGS) entry which is preliminary data.</text>
</comment>
<feature type="region of interest" description="Disordered" evidence="1">
    <location>
        <begin position="229"/>
        <end position="250"/>
    </location>
</feature>
<organism evidence="2 3">
    <name type="scientific">Sphaerosporella brunnea</name>
    <dbReference type="NCBI Taxonomy" id="1250544"/>
    <lineage>
        <taxon>Eukaryota</taxon>
        <taxon>Fungi</taxon>
        <taxon>Dikarya</taxon>
        <taxon>Ascomycota</taxon>
        <taxon>Pezizomycotina</taxon>
        <taxon>Pezizomycetes</taxon>
        <taxon>Pezizales</taxon>
        <taxon>Pyronemataceae</taxon>
        <taxon>Sphaerosporella</taxon>
    </lineage>
</organism>
<evidence type="ECO:0000313" key="2">
    <source>
        <dbReference type="EMBL" id="KAA8914678.1"/>
    </source>
</evidence>
<dbReference type="OrthoDB" id="275715at2759"/>
<keyword evidence="3" id="KW-1185">Reference proteome</keyword>
<reference evidence="2 3" key="1">
    <citation type="submission" date="2019-09" db="EMBL/GenBank/DDBJ databases">
        <title>Draft genome of the ectomycorrhizal ascomycete Sphaerosporella brunnea.</title>
        <authorList>
            <consortium name="DOE Joint Genome Institute"/>
            <person name="Benucci G.M."/>
            <person name="Marozzi G."/>
            <person name="Antonielli L."/>
            <person name="Sanchez S."/>
            <person name="Marco P."/>
            <person name="Wang X."/>
            <person name="Falini L.B."/>
            <person name="Barry K."/>
            <person name="Haridas S."/>
            <person name="Lipzen A."/>
            <person name="Labutti K."/>
            <person name="Grigoriev I.V."/>
            <person name="Murat C."/>
            <person name="Martin F."/>
            <person name="Albertini E."/>
            <person name="Donnini D."/>
            <person name="Bonito G."/>
        </authorList>
    </citation>
    <scope>NUCLEOTIDE SEQUENCE [LARGE SCALE GENOMIC DNA]</scope>
    <source>
        <strain evidence="2 3">Sb_GMNB300</strain>
    </source>
</reference>
<evidence type="ECO:0000313" key="3">
    <source>
        <dbReference type="Proteomes" id="UP000326924"/>
    </source>
</evidence>
<feature type="region of interest" description="Disordered" evidence="1">
    <location>
        <begin position="135"/>
        <end position="177"/>
    </location>
</feature>
<dbReference type="Proteomes" id="UP000326924">
    <property type="component" value="Unassembled WGS sequence"/>
</dbReference>
<accession>A0A5J5FBM8</accession>
<proteinExistence type="predicted"/>
<name>A0A5J5FBM8_9PEZI</name>
<feature type="compositionally biased region" description="Basic residues" evidence="1">
    <location>
        <begin position="157"/>
        <end position="177"/>
    </location>
</feature>
<sequence length="250" mass="27600">MPPPPSFTTITMPARISFYRPTGQSRRQVRQTHDHDVFEGLPVRRWHREWVGLGPPSATTSTAQLQLPKDAHLLSCMSQGLLTAARDGSSKNMDDTAKPRETVAAEPRFRTKRWVRYPQDQEPPEPVYLYKAPGDPGRKVELQSGVGATPATTTTTTRRRVPPPPKKKTKRPGRKPVVKKSVTFAGEEPQSVAPDVEMLDVDPASLNEVAMAIEEAENTVEAVVLEQQKGDGHGHALPVETTTMAEVKTE</sequence>
<dbReference type="EMBL" id="VXIS01000004">
    <property type="protein sequence ID" value="KAA8914678.1"/>
    <property type="molecule type" value="Genomic_DNA"/>
</dbReference>